<dbReference type="AlphaFoldDB" id="A0AAV0EGG1"/>
<reference evidence="1" key="1">
    <citation type="submission" date="2022-07" db="EMBL/GenBank/DDBJ databases">
        <authorList>
            <person name="Macas J."/>
            <person name="Novak P."/>
            <person name="Neumann P."/>
        </authorList>
    </citation>
    <scope>NUCLEOTIDE SEQUENCE</scope>
</reference>
<proteinExistence type="predicted"/>
<comment type="caution">
    <text evidence="1">The sequence shown here is derived from an EMBL/GenBank/DDBJ whole genome shotgun (WGS) entry which is preliminary data.</text>
</comment>
<evidence type="ECO:0000313" key="1">
    <source>
        <dbReference type="EMBL" id="CAH9121676.1"/>
    </source>
</evidence>
<organism evidence="1 2">
    <name type="scientific">Cuscuta epithymum</name>
    <dbReference type="NCBI Taxonomy" id="186058"/>
    <lineage>
        <taxon>Eukaryota</taxon>
        <taxon>Viridiplantae</taxon>
        <taxon>Streptophyta</taxon>
        <taxon>Embryophyta</taxon>
        <taxon>Tracheophyta</taxon>
        <taxon>Spermatophyta</taxon>
        <taxon>Magnoliopsida</taxon>
        <taxon>eudicotyledons</taxon>
        <taxon>Gunneridae</taxon>
        <taxon>Pentapetalae</taxon>
        <taxon>asterids</taxon>
        <taxon>lamiids</taxon>
        <taxon>Solanales</taxon>
        <taxon>Convolvulaceae</taxon>
        <taxon>Cuscuteae</taxon>
        <taxon>Cuscuta</taxon>
        <taxon>Cuscuta subgen. Cuscuta</taxon>
    </lineage>
</organism>
<dbReference type="Proteomes" id="UP001152523">
    <property type="component" value="Unassembled WGS sequence"/>
</dbReference>
<dbReference type="EMBL" id="CAMAPF010000921">
    <property type="protein sequence ID" value="CAH9121676.1"/>
    <property type="molecule type" value="Genomic_DNA"/>
</dbReference>
<keyword evidence="2" id="KW-1185">Reference proteome</keyword>
<name>A0AAV0EGG1_9ASTE</name>
<gene>
    <name evidence="1" type="ORF">CEPIT_LOCUS23886</name>
</gene>
<protein>
    <submittedName>
        <fullName evidence="1">Uncharacterized protein</fullName>
    </submittedName>
</protein>
<evidence type="ECO:0000313" key="2">
    <source>
        <dbReference type="Proteomes" id="UP001152523"/>
    </source>
</evidence>
<sequence>MDEGPRGGIESSVGQFKPEQVQALLNLINNSDEKIVDRMTGPTLGEPDWSR</sequence>
<accession>A0AAV0EGG1</accession>